<accession>K5VB89</accession>
<reference evidence="2 3" key="1">
    <citation type="journal article" date="2012" name="BMC Genomics">
        <title>Comparative genomics of the white-rot fungi, Phanerochaete carnosa and P. chrysosporium, to elucidate the genetic basis of the distinct wood types they colonize.</title>
        <authorList>
            <person name="Suzuki H."/>
            <person name="MacDonald J."/>
            <person name="Syed K."/>
            <person name="Salamov A."/>
            <person name="Hori C."/>
            <person name="Aerts A."/>
            <person name="Henrissat B."/>
            <person name="Wiebenga A."/>
            <person name="vanKuyk P.A."/>
            <person name="Barry K."/>
            <person name="Lindquist E."/>
            <person name="LaButti K."/>
            <person name="Lapidus A."/>
            <person name="Lucas S."/>
            <person name="Coutinho P."/>
            <person name="Gong Y."/>
            <person name="Samejima M."/>
            <person name="Mahadevan R."/>
            <person name="Abou-Zaid M."/>
            <person name="de Vries R.P."/>
            <person name="Igarashi K."/>
            <person name="Yadav J.S."/>
            <person name="Grigoriev I.V."/>
            <person name="Master E.R."/>
        </authorList>
    </citation>
    <scope>NUCLEOTIDE SEQUENCE [LARGE SCALE GENOMIC DNA]</scope>
    <source>
        <strain evidence="2 3">HHB-10118-sp</strain>
    </source>
</reference>
<dbReference type="InParanoid" id="K5VB89"/>
<dbReference type="AlphaFoldDB" id="K5VB89"/>
<sequence>MDRLSGTGVYSPSRGLDVIEATPRPRSSPAHPMELIDNGLSLIPTSHSTGSSSSASGSTPITPLNVPVSDELMYSLDFPPSALVPSSGFTPELGSFSQFEGPSAWLCQDMDPTPTLAGDDKSFTMLERELIRHM</sequence>
<protein>
    <submittedName>
        <fullName evidence="2">Uncharacterized protein</fullName>
    </submittedName>
</protein>
<proteinExistence type="predicted"/>
<evidence type="ECO:0000313" key="3">
    <source>
        <dbReference type="Proteomes" id="UP000008370"/>
    </source>
</evidence>
<dbReference type="KEGG" id="pco:PHACADRAFT_246006"/>
<feature type="region of interest" description="Disordered" evidence="1">
    <location>
        <begin position="1"/>
        <end position="62"/>
    </location>
</feature>
<name>K5VB89_PHACS</name>
<dbReference type="HOGENOM" id="CLU_1896943_0_0_1"/>
<gene>
    <name evidence="2" type="ORF">PHACADRAFT_246006</name>
</gene>
<dbReference type="Proteomes" id="UP000008370">
    <property type="component" value="Unassembled WGS sequence"/>
</dbReference>
<keyword evidence="3" id="KW-1185">Reference proteome</keyword>
<evidence type="ECO:0000313" key="2">
    <source>
        <dbReference type="EMBL" id="EKM60166.1"/>
    </source>
</evidence>
<feature type="compositionally biased region" description="Low complexity" evidence="1">
    <location>
        <begin position="41"/>
        <end position="62"/>
    </location>
</feature>
<dbReference type="GeneID" id="18913697"/>
<dbReference type="RefSeq" id="XP_007389644.1">
    <property type="nucleotide sequence ID" value="XM_007389582.1"/>
</dbReference>
<evidence type="ECO:0000256" key="1">
    <source>
        <dbReference type="SAM" id="MobiDB-lite"/>
    </source>
</evidence>
<dbReference type="EMBL" id="JH930468">
    <property type="protein sequence ID" value="EKM60166.1"/>
    <property type="molecule type" value="Genomic_DNA"/>
</dbReference>
<organism evidence="2 3">
    <name type="scientific">Phanerochaete carnosa (strain HHB-10118-sp)</name>
    <name type="common">White-rot fungus</name>
    <name type="synonym">Peniophora carnosa</name>
    <dbReference type="NCBI Taxonomy" id="650164"/>
    <lineage>
        <taxon>Eukaryota</taxon>
        <taxon>Fungi</taxon>
        <taxon>Dikarya</taxon>
        <taxon>Basidiomycota</taxon>
        <taxon>Agaricomycotina</taxon>
        <taxon>Agaricomycetes</taxon>
        <taxon>Polyporales</taxon>
        <taxon>Phanerochaetaceae</taxon>
        <taxon>Phanerochaete</taxon>
    </lineage>
</organism>
<dbReference type="OrthoDB" id="10620144at2759"/>